<dbReference type="EMBL" id="JAGTJS010000014">
    <property type="protein sequence ID" value="KAH7248299.1"/>
    <property type="molecule type" value="Genomic_DNA"/>
</dbReference>
<gene>
    <name evidence="2" type="ORF">B0J15DRAFT_468309</name>
</gene>
<evidence type="ECO:0008006" key="4">
    <source>
        <dbReference type="Google" id="ProtNLM"/>
    </source>
</evidence>
<accession>A0A9P9GZ99</accession>
<keyword evidence="1" id="KW-0472">Membrane</keyword>
<evidence type="ECO:0000256" key="1">
    <source>
        <dbReference type="SAM" id="Phobius"/>
    </source>
</evidence>
<evidence type="ECO:0000313" key="2">
    <source>
        <dbReference type="EMBL" id="KAH7248299.1"/>
    </source>
</evidence>
<comment type="caution">
    <text evidence="2">The sequence shown here is derived from an EMBL/GenBank/DDBJ whole genome shotgun (WGS) entry which is preliminary data.</text>
</comment>
<keyword evidence="3" id="KW-1185">Reference proteome</keyword>
<reference evidence="2" key="1">
    <citation type="journal article" date="2021" name="Nat. Commun.">
        <title>Genetic determinants of endophytism in the Arabidopsis root mycobiome.</title>
        <authorList>
            <person name="Mesny F."/>
            <person name="Miyauchi S."/>
            <person name="Thiergart T."/>
            <person name="Pickel B."/>
            <person name="Atanasova L."/>
            <person name="Karlsson M."/>
            <person name="Huettel B."/>
            <person name="Barry K.W."/>
            <person name="Haridas S."/>
            <person name="Chen C."/>
            <person name="Bauer D."/>
            <person name="Andreopoulos W."/>
            <person name="Pangilinan J."/>
            <person name="LaButti K."/>
            <person name="Riley R."/>
            <person name="Lipzen A."/>
            <person name="Clum A."/>
            <person name="Drula E."/>
            <person name="Henrissat B."/>
            <person name="Kohler A."/>
            <person name="Grigoriev I.V."/>
            <person name="Martin F.M."/>
            <person name="Hacquard S."/>
        </authorList>
    </citation>
    <scope>NUCLEOTIDE SEQUENCE</scope>
    <source>
        <strain evidence="2">FSSC 5 MPI-SDFR-AT-0091</strain>
    </source>
</reference>
<feature type="transmembrane region" description="Helical" evidence="1">
    <location>
        <begin position="164"/>
        <end position="184"/>
    </location>
</feature>
<feature type="transmembrane region" description="Helical" evidence="1">
    <location>
        <begin position="135"/>
        <end position="155"/>
    </location>
</feature>
<name>A0A9P9GZ99_FUSSL</name>
<sequence>MERNKLIVATCVAGSDCLLSACRAFIAWYQGSPCQLTKLWALRAFLGCLTEFGLLAFLWDKFNRGRTMTQTLPLHTFVIALGLWWSMLIEVSICHFLSRRLNHGRKFRWFILWPLYAVSMGLSIAGQAVELRHLVAAGYITHRLVTLTAWTILVYKMETQRTLVFLRLGAFVCAVIYSCVAGFLRISITFDIMFNQALSHLMARGTEYCWLDHVVGATVNEHLTRIAQADGSRNIMRKHMNIVGNSEAYM</sequence>
<feature type="transmembrane region" description="Helical" evidence="1">
    <location>
        <begin position="40"/>
        <end position="59"/>
    </location>
</feature>
<feature type="transmembrane region" description="Helical" evidence="1">
    <location>
        <begin position="109"/>
        <end position="129"/>
    </location>
</feature>
<keyword evidence="1" id="KW-0812">Transmembrane</keyword>
<protein>
    <recommendedName>
        <fullName evidence="4">Transmembrane protein</fullName>
    </recommendedName>
</protein>
<keyword evidence="1" id="KW-1133">Transmembrane helix</keyword>
<dbReference type="AlphaFoldDB" id="A0A9P9GZ99"/>
<organism evidence="2 3">
    <name type="scientific">Fusarium solani</name>
    <name type="common">Filamentous fungus</name>
    <dbReference type="NCBI Taxonomy" id="169388"/>
    <lineage>
        <taxon>Eukaryota</taxon>
        <taxon>Fungi</taxon>
        <taxon>Dikarya</taxon>
        <taxon>Ascomycota</taxon>
        <taxon>Pezizomycotina</taxon>
        <taxon>Sordariomycetes</taxon>
        <taxon>Hypocreomycetidae</taxon>
        <taxon>Hypocreales</taxon>
        <taxon>Nectriaceae</taxon>
        <taxon>Fusarium</taxon>
        <taxon>Fusarium solani species complex</taxon>
    </lineage>
</organism>
<proteinExistence type="predicted"/>
<evidence type="ECO:0000313" key="3">
    <source>
        <dbReference type="Proteomes" id="UP000736672"/>
    </source>
</evidence>
<dbReference type="Proteomes" id="UP000736672">
    <property type="component" value="Unassembled WGS sequence"/>
</dbReference>
<feature type="transmembrane region" description="Helical" evidence="1">
    <location>
        <begin position="74"/>
        <end position="97"/>
    </location>
</feature>